<evidence type="ECO:0000259" key="2">
    <source>
        <dbReference type="Pfam" id="PF16640"/>
    </source>
</evidence>
<feature type="domain" description="Bacterial Ig-like" evidence="2">
    <location>
        <begin position="422"/>
        <end position="509"/>
    </location>
</feature>
<evidence type="ECO:0000259" key="4">
    <source>
        <dbReference type="Pfam" id="PF25549"/>
    </source>
</evidence>
<evidence type="ECO:0000313" key="6">
    <source>
        <dbReference type="Proteomes" id="UP000323505"/>
    </source>
</evidence>
<proteinExistence type="predicted"/>
<comment type="caution">
    <text evidence="5">The sequence shown here is derived from an EMBL/GenBank/DDBJ whole genome shotgun (WGS) entry which is preliminary data.</text>
</comment>
<gene>
    <name evidence="5" type="ORF">FXF68_12665</name>
</gene>
<evidence type="ECO:0000256" key="1">
    <source>
        <dbReference type="ARBA" id="ARBA00022737"/>
    </source>
</evidence>
<dbReference type="Proteomes" id="UP000323505">
    <property type="component" value="Unassembled WGS sequence"/>
</dbReference>
<dbReference type="NCBIfam" id="TIGR01451">
    <property type="entry name" value="B_ant_repeat"/>
    <property type="match status" value="1"/>
</dbReference>
<organism evidence="5 6">
    <name type="scientific">Actinomadura decatromicini</name>
    <dbReference type="NCBI Taxonomy" id="2604572"/>
    <lineage>
        <taxon>Bacteria</taxon>
        <taxon>Bacillati</taxon>
        <taxon>Actinomycetota</taxon>
        <taxon>Actinomycetes</taxon>
        <taxon>Streptosporangiales</taxon>
        <taxon>Thermomonosporaceae</taxon>
        <taxon>Actinomadura</taxon>
    </lineage>
</organism>
<dbReference type="InterPro" id="IPR051625">
    <property type="entry name" value="Signaling_Regulatory_Domain"/>
</dbReference>
<reference evidence="5 6" key="1">
    <citation type="submission" date="2019-08" db="EMBL/GenBank/DDBJ databases">
        <title>Actinomadura sp. nov. CYP1-5 isolated from mountain soil.</title>
        <authorList>
            <person name="Songsumanus A."/>
            <person name="Kuncharoen N."/>
            <person name="Kudo T."/>
            <person name="Yuki M."/>
            <person name="Igarashi Y."/>
            <person name="Tanasupawat S."/>
        </authorList>
    </citation>
    <scope>NUCLEOTIDE SEQUENCE [LARGE SCALE GENOMIC DNA]</scope>
    <source>
        <strain evidence="5 6">CYP1-5</strain>
    </source>
</reference>
<dbReference type="AlphaFoldDB" id="A0A5D3FSU6"/>
<keyword evidence="1" id="KW-0677">Repeat</keyword>
<dbReference type="Pfam" id="PF25390">
    <property type="entry name" value="WD40_RLD"/>
    <property type="match status" value="1"/>
</dbReference>
<dbReference type="InterPro" id="IPR032109">
    <property type="entry name" value="Big_3_5"/>
</dbReference>
<dbReference type="PROSITE" id="PS50012">
    <property type="entry name" value="RCC1_3"/>
    <property type="match status" value="7"/>
</dbReference>
<dbReference type="Pfam" id="PF25549">
    <property type="entry name" value="DUF7927"/>
    <property type="match status" value="1"/>
</dbReference>
<dbReference type="InterPro" id="IPR000408">
    <property type="entry name" value="Reg_chr_condens"/>
</dbReference>
<dbReference type="SUPFAM" id="SSF50985">
    <property type="entry name" value="RCC1/BLIP-II"/>
    <property type="match status" value="2"/>
</dbReference>
<dbReference type="GO" id="GO:0005975">
    <property type="term" value="P:carbohydrate metabolic process"/>
    <property type="evidence" value="ECO:0007669"/>
    <property type="project" value="UniProtKB-ARBA"/>
</dbReference>
<feature type="domain" description="RCC1-like" evidence="3">
    <location>
        <begin position="55"/>
        <end position="411"/>
    </location>
</feature>
<accession>A0A5D3FSU6</accession>
<protein>
    <submittedName>
        <fullName evidence="5">DUF11 domain-containing protein</fullName>
    </submittedName>
</protein>
<dbReference type="InterPro" id="IPR058923">
    <property type="entry name" value="RCC1-like_dom"/>
</dbReference>
<dbReference type="InterPro" id="IPR013783">
    <property type="entry name" value="Ig-like_fold"/>
</dbReference>
<dbReference type="Pfam" id="PF16640">
    <property type="entry name" value="Big_3_5"/>
    <property type="match status" value="1"/>
</dbReference>
<sequence>MTMSRVGMRKDRRRRWGRVWLTGLMALVMAAMCMIADPAAARRPAAAAPPTDLALATGYNESGQVGDGTTTERTVPVEVALPEGVTLTEVSGGGNHSLAVTSDGRVLAWGQNLSGQLGDGTNIQRTTPVYVNLPAGVTVTHVSAGWSDSLAVTSDGRVLAWGGNLHGQLGDGTTTPRSTPVFVDLPAGVSVTQVAAAEYHSLAVASDGRGLAWGWNQYGELGDGTTTERHTPVFVLLPAGAAITQVDTYEQTSLAVTSDGRGLAWGRNQYGQVGDGTLTDRHTPVYVLLPTGTTITQIAAGYYHSLAVTSDGRELSWGRNLQGQLGDGTTTNRSTPGEVPLPAGVTVVDTDAGQFHSLALTSDGRVLSWGYNIFGQLGDGTTTQRTTPVFMILPEGEVATAISAGAYHSLLLAEPARSATALTAEPTEAAPGQEVSLTANVTCNAGAPTGTVTFLDGDTVIGTAELDATGTATLTTTSLEPGQRQIRARYEGNGRCPPSTSEPVTVTITEEPEPPGPCGWDKLKVEKTADRTAVRVGEHVTYRVRVTNTCDTVFRDASFTDDLSGVLDDAQLVGSPHASTGHVTYVPPRLHWVGDLEPGATAEITYTFVARKPGKLHNHVTWHCRAPETDKVRWDCTITTTTKVIGTKHH</sequence>
<keyword evidence="6" id="KW-1185">Reference proteome</keyword>
<evidence type="ECO:0000259" key="3">
    <source>
        <dbReference type="Pfam" id="PF25390"/>
    </source>
</evidence>
<dbReference type="PRINTS" id="PR00633">
    <property type="entry name" value="RCCNDNSATION"/>
</dbReference>
<dbReference type="InterPro" id="IPR047589">
    <property type="entry name" value="DUF11_rpt"/>
</dbReference>
<dbReference type="InterPro" id="IPR057687">
    <property type="entry name" value="DUF7927"/>
</dbReference>
<dbReference type="PROSITE" id="PS00626">
    <property type="entry name" value="RCC1_2"/>
    <property type="match status" value="2"/>
</dbReference>
<dbReference type="Gene3D" id="2.130.10.30">
    <property type="entry name" value="Regulator of chromosome condensation 1/beta-lactamase-inhibitor protein II"/>
    <property type="match status" value="2"/>
</dbReference>
<dbReference type="PANTHER" id="PTHR22872">
    <property type="entry name" value="BTK-BINDING PROTEIN-RELATED"/>
    <property type="match status" value="1"/>
</dbReference>
<dbReference type="EMBL" id="VSRQ01000002">
    <property type="protein sequence ID" value="TYK51263.1"/>
    <property type="molecule type" value="Genomic_DNA"/>
</dbReference>
<name>A0A5D3FSU6_9ACTN</name>
<evidence type="ECO:0000313" key="5">
    <source>
        <dbReference type="EMBL" id="TYK51263.1"/>
    </source>
</evidence>
<feature type="domain" description="DUF7927" evidence="4">
    <location>
        <begin position="523"/>
        <end position="628"/>
    </location>
</feature>
<dbReference type="InterPro" id="IPR009091">
    <property type="entry name" value="RCC1/BLIP-II"/>
</dbReference>
<dbReference type="Gene3D" id="2.60.40.10">
    <property type="entry name" value="Immunoglobulins"/>
    <property type="match status" value="1"/>
</dbReference>